<organism evidence="6 7">
    <name type="scientific">Methanococcoides methylutens</name>
    <dbReference type="NCBI Taxonomy" id="2226"/>
    <lineage>
        <taxon>Archaea</taxon>
        <taxon>Methanobacteriati</taxon>
        <taxon>Methanobacteriota</taxon>
        <taxon>Stenosarchaea group</taxon>
        <taxon>Methanomicrobia</taxon>
        <taxon>Methanosarcinales</taxon>
        <taxon>Methanosarcinaceae</taxon>
        <taxon>Methanococcoides</taxon>
    </lineage>
</organism>
<evidence type="ECO:0000256" key="4">
    <source>
        <dbReference type="ARBA" id="ARBA00022840"/>
    </source>
</evidence>
<feature type="domain" description="ABC transporter" evidence="5">
    <location>
        <begin position="2"/>
        <end position="233"/>
    </location>
</feature>
<dbReference type="InterPro" id="IPR003593">
    <property type="entry name" value="AAA+_ATPase"/>
</dbReference>
<evidence type="ECO:0000259" key="5">
    <source>
        <dbReference type="PROSITE" id="PS50893"/>
    </source>
</evidence>
<evidence type="ECO:0000256" key="1">
    <source>
        <dbReference type="ARBA" id="ARBA00005417"/>
    </source>
</evidence>
<keyword evidence="3" id="KW-0547">Nucleotide-binding</keyword>
<dbReference type="PROSITE" id="PS50893">
    <property type="entry name" value="ABC_TRANSPORTER_2"/>
    <property type="match status" value="1"/>
</dbReference>
<evidence type="ECO:0000256" key="2">
    <source>
        <dbReference type="ARBA" id="ARBA00022448"/>
    </source>
</evidence>
<gene>
    <name evidence="6" type="ORF">LI82_06030</name>
</gene>
<proteinExistence type="inferred from homology"/>
<accession>A0A099T0Z7</accession>
<evidence type="ECO:0000313" key="7">
    <source>
        <dbReference type="Proteomes" id="UP000029859"/>
    </source>
</evidence>
<dbReference type="InterPro" id="IPR017871">
    <property type="entry name" value="ABC_transporter-like_CS"/>
</dbReference>
<dbReference type="AlphaFoldDB" id="A0A099T0Z7"/>
<sequence length="233" mass="25935">MIVVKDLKRYYGSGETAVKALNGVSFEIKKGEFVAIMGASGSGKTTLLRILALLDDATAGEYTIRGLKVSNLPEAERSYYRLTQVGYVFQDYALINEMTSAENVYVLSMMEGKSKKESYNTALEALEKVGLKGKHNRIPDELSGGEKQRVAIARAIAKKPDIMFADEPCANLDTRNSKQVLDVFKDLNDNYGQTIVMVTHEPWHIEYVDRVITLEDGVLVSDEQVNEKEANEV</sequence>
<dbReference type="InterPro" id="IPR027417">
    <property type="entry name" value="P-loop_NTPase"/>
</dbReference>
<dbReference type="RefSeq" id="WP_048194050.1">
    <property type="nucleotide sequence ID" value="NZ_CAAGSM010000003.1"/>
</dbReference>
<dbReference type="SUPFAM" id="SSF52540">
    <property type="entry name" value="P-loop containing nucleoside triphosphate hydrolases"/>
    <property type="match status" value="1"/>
</dbReference>
<dbReference type="FunFam" id="3.40.50.300:FF:001419">
    <property type="entry name" value="Macrolide ABC transporter ATP-binding protein"/>
    <property type="match status" value="1"/>
</dbReference>
<comment type="caution">
    <text evidence="6">The sequence shown here is derived from an EMBL/GenBank/DDBJ whole genome shotgun (WGS) entry which is preliminary data.</text>
</comment>
<evidence type="ECO:0000313" key="6">
    <source>
        <dbReference type="EMBL" id="KGK98850.1"/>
    </source>
</evidence>
<dbReference type="Proteomes" id="UP000029859">
    <property type="component" value="Unassembled WGS sequence"/>
</dbReference>
<reference evidence="6 7" key="1">
    <citation type="submission" date="2014-09" db="EMBL/GenBank/DDBJ databases">
        <title>Draft genome sequence of an obligately methylotrophic methanogen, Methanococcoides methylutens, isolated from marine sediment.</title>
        <authorList>
            <person name="Guan Y."/>
            <person name="Ngugi D.K."/>
            <person name="Blom J."/>
            <person name="Ali S."/>
            <person name="Ferry J.G."/>
            <person name="Stingl U."/>
        </authorList>
    </citation>
    <scope>NUCLEOTIDE SEQUENCE [LARGE SCALE GENOMIC DNA]</scope>
    <source>
        <strain evidence="6 7">DSM 2657</strain>
    </source>
</reference>
<dbReference type="CDD" id="cd03255">
    <property type="entry name" value="ABC_MJ0796_LolCDE_FtsE"/>
    <property type="match status" value="1"/>
</dbReference>
<dbReference type="PROSITE" id="PS00211">
    <property type="entry name" value="ABC_TRANSPORTER_1"/>
    <property type="match status" value="1"/>
</dbReference>
<keyword evidence="4" id="KW-0067">ATP-binding</keyword>
<dbReference type="GO" id="GO:0005524">
    <property type="term" value="F:ATP binding"/>
    <property type="evidence" value="ECO:0007669"/>
    <property type="project" value="UniProtKB-KW"/>
</dbReference>
<keyword evidence="2" id="KW-0813">Transport</keyword>
<dbReference type="PANTHER" id="PTHR42798:SF6">
    <property type="entry name" value="CELL DIVISION ATP-BINDING PROTEIN FTSE"/>
    <property type="match status" value="1"/>
</dbReference>
<name>A0A099T0Z7_METMT</name>
<dbReference type="InterPro" id="IPR003439">
    <property type="entry name" value="ABC_transporter-like_ATP-bd"/>
</dbReference>
<dbReference type="InterPro" id="IPR017911">
    <property type="entry name" value="MacB-like_ATP-bd"/>
</dbReference>
<dbReference type="OrthoDB" id="31298at2157"/>
<dbReference type="EMBL" id="JRHO01000010">
    <property type="protein sequence ID" value="KGK98850.1"/>
    <property type="molecule type" value="Genomic_DNA"/>
</dbReference>
<protein>
    <submittedName>
        <fullName evidence="6">ABC transporter</fullName>
    </submittedName>
</protein>
<dbReference type="Pfam" id="PF00005">
    <property type="entry name" value="ABC_tran"/>
    <property type="match status" value="1"/>
</dbReference>
<evidence type="ECO:0000256" key="3">
    <source>
        <dbReference type="ARBA" id="ARBA00022741"/>
    </source>
</evidence>
<dbReference type="PANTHER" id="PTHR42798">
    <property type="entry name" value="LIPOPROTEIN-RELEASING SYSTEM ATP-BINDING PROTEIN LOLD"/>
    <property type="match status" value="1"/>
</dbReference>
<dbReference type="SMART" id="SM00382">
    <property type="entry name" value="AAA"/>
    <property type="match status" value="1"/>
</dbReference>
<keyword evidence="7" id="KW-1185">Reference proteome</keyword>
<comment type="similarity">
    <text evidence="1">Belongs to the ABC transporter superfamily.</text>
</comment>
<dbReference type="GO" id="GO:0016887">
    <property type="term" value="F:ATP hydrolysis activity"/>
    <property type="evidence" value="ECO:0007669"/>
    <property type="project" value="InterPro"/>
</dbReference>
<dbReference type="Gene3D" id="3.40.50.300">
    <property type="entry name" value="P-loop containing nucleotide triphosphate hydrolases"/>
    <property type="match status" value="1"/>
</dbReference>